<reference evidence="4" key="1">
    <citation type="submission" date="2014-11" db="EMBL/GenBank/DDBJ databases">
        <authorList>
            <person name="Otto D Thomas"/>
            <person name="Naeem Raeece"/>
        </authorList>
    </citation>
    <scope>NUCLEOTIDE SEQUENCE</scope>
</reference>
<dbReference type="SMART" id="SM00298">
    <property type="entry name" value="CHROMO"/>
    <property type="match status" value="1"/>
</dbReference>
<dbReference type="InterPro" id="IPR023780">
    <property type="entry name" value="Chromo_domain"/>
</dbReference>
<accession>A0A0G4HLQ6</accession>
<dbReference type="GO" id="GO:0003676">
    <property type="term" value="F:nucleic acid binding"/>
    <property type="evidence" value="ECO:0007669"/>
    <property type="project" value="InterPro"/>
</dbReference>
<evidence type="ECO:0008006" key="5">
    <source>
        <dbReference type="Google" id="ProtNLM"/>
    </source>
</evidence>
<feature type="domain" description="Integrase catalytic" evidence="3">
    <location>
        <begin position="1"/>
        <end position="119"/>
    </location>
</feature>
<dbReference type="SUPFAM" id="SSF53098">
    <property type="entry name" value="Ribonuclease H-like"/>
    <property type="match status" value="1"/>
</dbReference>
<dbReference type="InterPro" id="IPR050951">
    <property type="entry name" value="Retrovirus_Pol_polyprotein"/>
</dbReference>
<name>A0A0G4HLQ6_9ALVE</name>
<dbReference type="PANTHER" id="PTHR37984:SF5">
    <property type="entry name" value="PROTEIN NYNRIN-LIKE"/>
    <property type="match status" value="1"/>
</dbReference>
<dbReference type="SUPFAM" id="SSF54160">
    <property type="entry name" value="Chromo domain-like"/>
    <property type="match status" value="1"/>
</dbReference>
<dbReference type="InterPro" id="IPR012337">
    <property type="entry name" value="RNaseH-like_sf"/>
</dbReference>
<evidence type="ECO:0000256" key="1">
    <source>
        <dbReference type="SAM" id="Coils"/>
    </source>
</evidence>
<dbReference type="PANTHER" id="PTHR37984">
    <property type="entry name" value="PROTEIN CBG26694"/>
    <property type="match status" value="1"/>
</dbReference>
<dbReference type="PROSITE" id="PS50994">
    <property type="entry name" value="INTEGRASE"/>
    <property type="match status" value="1"/>
</dbReference>
<dbReference type="GO" id="GO:0015074">
    <property type="term" value="P:DNA integration"/>
    <property type="evidence" value="ECO:0007669"/>
    <property type="project" value="InterPro"/>
</dbReference>
<dbReference type="VEuPathDB" id="CryptoDB:Cvel_28831"/>
<dbReference type="CDD" id="cd00024">
    <property type="entry name" value="CD_CSD"/>
    <property type="match status" value="1"/>
</dbReference>
<dbReference type="PhylomeDB" id="A0A0G4HLQ6"/>
<dbReference type="AlphaFoldDB" id="A0A0G4HLQ6"/>
<dbReference type="InterPro" id="IPR016197">
    <property type="entry name" value="Chromo-like_dom_sf"/>
</dbReference>
<dbReference type="InterPro" id="IPR036397">
    <property type="entry name" value="RNaseH_sf"/>
</dbReference>
<evidence type="ECO:0000259" key="3">
    <source>
        <dbReference type="PROSITE" id="PS50994"/>
    </source>
</evidence>
<feature type="domain" description="Chromo" evidence="2">
    <location>
        <begin position="268"/>
        <end position="319"/>
    </location>
</feature>
<dbReference type="EMBL" id="CDMZ01003082">
    <property type="protein sequence ID" value="CEM45032.1"/>
    <property type="molecule type" value="Genomic_DNA"/>
</dbReference>
<dbReference type="Pfam" id="PF00385">
    <property type="entry name" value="Chromo"/>
    <property type="match status" value="1"/>
</dbReference>
<dbReference type="Gene3D" id="2.40.50.40">
    <property type="match status" value="1"/>
</dbReference>
<evidence type="ECO:0000313" key="4">
    <source>
        <dbReference type="EMBL" id="CEM45032.1"/>
    </source>
</evidence>
<organism evidence="4">
    <name type="scientific">Chromera velia CCMP2878</name>
    <dbReference type="NCBI Taxonomy" id="1169474"/>
    <lineage>
        <taxon>Eukaryota</taxon>
        <taxon>Sar</taxon>
        <taxon>Alveolata</taxon>
        <taxon>Colpodellida</taxon>
        <taxon>Chromeraceae</taxon>
        <taxon>Chromera</taxon>
    </lineage>
</organism>
<dbReference type="InterPro" id="IPR000953">
    <property type="entry name" value="Chromo/chromo_shadow_dom"/>
</dbReference>
<proteinExistence type="predicted"/>
<gene>
    <name evidence="4" type="ORF">Cvel_28831</name>
</gene>
<dbReference type="Gene3D" id="3.30.420.10">
    <property type="entry name" value="Ribonuclease H-like superfamily/Ribonuclease H"/>
    <property type="match status" value="1"/>
</dbReference>
<sequence length="319" mass="36633">MHCEVTAEVAGQLYYEHVTCKKGWQRQIISDRDSLFLSRFWQTLHARAGTSLSFATTAHHDTPGSAERFNRTWEEMMRCLIDKHHARWSEFVPSLEFAYNTSVHRGTGFSPFQLEQGREAISLPALSLPSTVLPLVEAEDTLREHQEMINAARAALEAAQSTSIRDANRHRRPTEAFKVGDYVLIHRSWWATSARPDVPVYARKLDALWFGPFEVTKFDKSKDNLEVALPAGSRKHPEVHTSLCKPYHSEGRRGRPPVRQPAWAEEEYEVEKVLAVRGRGRGKQFLVQWVGYEESEATWEPASNLRNARQKVNEFLSRH</sequence>
<keyword evidence="1" id="KW-0175">Coiled coil</keyword>
<dbReference type="InterPro" id="IPR001584">
    <property type="entry name" value="Integrase_cat-core"/>
</dbReference>
<evidence type="ECO:0000259" key="2">
    <source>
        <dbReference type="PROSITE" id="PS50013"/>
    </source>
</evidence>
<feature type="coiled-coil region" evidence="1">
    <location>
        <begin position="135"/>
        <end position="162"/>
    </location>
</feature>
<protein>
    <recommendedName>
        <fullName evidence="5">Chromo domain-containing protein</fullName>
    </recommendedName>
</protein>
<dbReference type="PROSITE" id="PS50013">
    <property type="entry name" value="CHROMO_2"/>
    <property type="match status" value="1"/>
</dbReference>